<keyword evidence="2" id="KW-1185">Reference proteome</keyword>
<feature type="non-terminal residue" evidence="1">
    <location>
        <position position="113"/>
    </location>
</feature>
<dbReference type="Proteomes" id="UP000033423">
    <property type="component" value="Unassembled WGS sequence"/>
</dbReference>
<protein>
    <submittedName>
        <fullName evidence="1">Uncharacterized protein</fullName>
    </submittedName>
</protein>
<dbReference type="AlphaFoldDB" id="A0A0F3GWZ9"/>
<organism evidence="1 2">
    <name type="scientific">Candidatus Magnetobacterium bavaricum</name>
    <dbReference type="NCBI Taxonomy" id="29290"/>
    <lineage>
        <taxon>Bacteria</taxon>
        <taxon>Pseudomonadati</taxon>
        <taxon>Nitrospirota</taxon>
        <taxon>Thermodesulfovibrionia</taxon>
        <taxon>Thermodesulfovibrionales</taxon>
        <taxon>Candidatus Magnetobacteriaceae</taxon>
        <taxon>Candidatus Magnetobacterium</taxon>
    </lineage>
</organism>
<name>A0A0F3GWZ9_9BACT</name>
<accession>A0A0F3GWZ9</accession>
<proteinExistence type="predicted"/>
<comment type="caution">
    <text evidence="1">The sequence shown here is derived from an EMBL/GenBank/DDBJ whole genome shotgun (WGS) entry which is preliminary data.</text>
</comment>
<reference evidence="1 2" key="1">
    <citation type="submission" date="2015-02" db="EMBL/GenBank/DDBJ databases">
        <title>Single-cell genomics of uncultivated deep-branching MTB reveals a conserved set of magnetosome genes.</title>
        <authorList>
            <person name="Kolinko S."/>
            <person name="Richter M."/>
            <person name="Glockner F.O."/>
            <person name="Brachmann A."/>
            <person name="Schuler D."/>
        </authorList>
    </citation>
    <scope>NUCLEOTIDE SEQUENCE [LARGE SCALE GENOMIC DNA]</scope>
    <source>
        <strain evidence="1">TM-1</strain>
    </source>
</reference>
<evidence type="ECO:0000313" key="1">
    <source>
        <dbReference type="EMBL" id="KJU86372.1"/>
    </source>
</evidence>
<dbReference type="EMBL" id="LACI01000623">
    <property type="protein sequence ID" value="KJU86372.1"/>
    <property type="molecule type" value="Genomic_DNA"/>
</dbReference>
<sequence length="113" mass="12660">MIENVQFVKRHLDREGIIVSLSGILSHSIMANIAEAIKDKLEHLETDNKLVVNVFSVFIEMAQNLINYSKERDNDAGDIHKDSGIILLGYSKEAKRYFVASGNTILASDKARI</sequence>
<gene>
    <name evidence="1" type="ORF">MBAV_001431</name>
</gene>
<dbReference type="Pfam" id="PF19788">
    <property type="entry name" value="DUF6272"/>
    <property type="match status" value="1"/>
</dbReference>
<dbReference type="InterPro" id="IPR046239">
    <property type="entry name" value="DUF6272"/>
</dbReference>
<evidence type="ECO:0000313" key="2">
    <source>
        <dbReference type="Proteomes" id="UP000033423"/>
    </source>
</evidence>